<feature type="region of interest" description="Disordered" evidence="1">
    <location>
        <begin position="217"/>
        <end position="236"/>
    </location>
</feature>
<reference evidence="3" key="1">
    <citation type="submission" date="2021-01" db="EMBL/GenBank/DDBJ databases">
        <authorList>
            <person name="Corre E."/>
            <person name="Pelletier E."/>
            <person name="Niang G."/>
            <person name="Scheremetjew M."/>
            <person name="Finn R."/>
            <person name="Kale V."/>
            <person name="Holt S."/>
            <person name="Cochrane G."/>
            <person name="Meng A."/>
            <person name="Brown T."/>
            <person name="Cohen L."/>
        </authorList>
    </citation>
    <scope>NUCLEOTIDE SEQUENCE</scope>
    <source>
        <strain evidence="3">CCMP 410</strain>
    </source>
</reference>
<dbReference type="InterPro" id="IPR007214">
    <property type="entry name" value="YbaK/aa-tRNA-synth-assoc-dom"/>
</dbReference>
<dbReference type="AlphaFoldDB" id="A0A7S1UQY1"/>
<dbReference type="GO" id="GO:0002161">
    <property type="term" value="F:aminoacyl-tRNA deacylase activity"/>
    <property type="evidence" value="ECO:0007669"/>
    <property type="project" value="InterPro"/>
</dbReference>
<dbReference type="Gene3D" id="3.90.960.10">
    <property type="entry name" value="YbaK/aminoacyl-tRNA synthetase-associated domain"/>
    <property type="match status" value="1"/>
</dbReference>
<dbReference type="PANTHER" id="PTHR30411">
    <property type="entry name" value="CYTOPLASMIC PROTEIN"/>
    <property type="match status" value="1"/>
</dbReference>
<dbReference type="Pfam" id="PF04073">
    <property type="entry name" value="tRNA_edit"/>
    <property type="match status" value="1"/>
</dbReference>
<feature type="domain" description="YbaK/aminoacyl-tRNA synthetase-associated" evidence="2">
    <location>
        <begin position="79"/>
        <end position="200"/>
    </location>
</feature>
<evidence type="ECO:0000256" key="1">
    <source>
        <dbReference type="SAM" id="MobiDB-lite"/>
    </source>
</evidence>
<evidence type="ECO:0000259" key="2">
    <source>
        <dbReference type="Pfam" id="PF04073"/>
    </source>
</evidence>
<proteinExistence type="predicted"/>
<accession>A0A7S1UQY1</accession>
<dbReference type="PANTHER" id="PTHR30411:SF4">
    <property type="entry name" value="YBAK_AMINOACYL-TRNA SYNTHETASE-ASSOCIATED DOMAIN-CONTAINING PROTEIN"/>
    <property type="match status" value="1"/>
</dbReference>
<organism evidence="3">
    <name type="scientific">Grammatophora oceanica</name>
    <dbReference type="NCBI Taxonomy" id="210454"/>
    <lineage>
        <taxon>Eukaryota</taxon>
        <taxon>Sar</taxon>
        <taxon>Stramenopiles</taxon>
        <taxon>Ochrophyta</taxon>
        <taxon>Bacillariophyta</taxon>
        <taxon>Fragilariophyceae</taxon>
        <taxon>Fragilariophycidae</taxon>
        <taxon>Rhabdonematales</taxon>
        <taxon>Grammatophoraceae</taxon>
        <taxon>Grammatophora</taxon>
    </lineage>
</organism>
<gene>
    <name evidence="3" type="ORF">GOCE00092_LOCUS4380</name>
</gene>
<dbReference type="CDD" id="cd04332">
    <property type="entry name" value="YbaK_like"/>
    <property type="match status" value="1"/>
</dbReference>
<evidence type="ECO:0000313" key="3">
    <source>
        <dbReference type="EMBL" id="CAD9275472.1"/>
    </source>
</evidence>
<sequence length="236" mass="26322">MSSELTVKLQAIENRLDVLERKRYQCPKGTDVDDSMRRAREDTEKRGIYSAKWKWVPESYYSWPLSKRAKCLGASSVGMLCKSLLMENKPAPSDGKDPTNPKFVLVVIQYAATLDTRKLANAIRSLRPVVKDRLDYSQFDFRVASPEDNDRLTGYKFNSVTPFGMASGQTIPVILTEDVVPLSFLWMGGGHVHLKLGMAVCDFSKATKAIVADISQPRSGASDEVDDDPHDLADCK</sequence>
<protein>
    <recommendedName>
        <fullName evidence="2">YbaK/aminoacyl-tRNA synthetase-associated domain-containing protein</fullName>
    </recommendedName>
</protein>
<dbReference type="EMBL" id="HBGK01008423">
    <property type="protein sequence ID" value="CAD9275472.1"/>
    <property type="molecule type" value="Transcribed_RNA"/>
</dbReference>
<dbReference type="SUPFAM" id="SSF55826">
    <property type="entry name" value="YbaK/ProRS associated domain"/>
    <property type="match status" value="1"/>
</dbReference>
<dbReference type="InterPro" id="IPR036754">
    <property type="entry name" value="YbaK/aa-tRNA-synt-asso_dom_sf"/>
</dbReference>
<name>A0A7S1UQY1_9STRA</name>